<evidence type="ECO:0000313" key="2">
    <source>
        <dbReference type="EMBL" id="PKC17521.1"/>
    </source>
</evidence>
<evidence type="ECO:0000313" key="3">
    <source>
        <dbReference type="Proteomes" id="UP000232722"/>
    </source>
</evidence>
<reference evidence="2 3" key="1">
    <citation type="submission" date="2016-04" db="EMBL/GenBank/DDBJ databases">
        <title>Genome analyses suggest a sexual origin of heterokaryosis in a supposedly ancient asexual fungus.</title>
        <authorList>
            <person name="Ropars J."/>
            <person name="Sedzielewska K."/>
            <person name="Noel J."/>
            <person name="Charron P."/>
            <person name="Farinelli L."/>
            <person name="Marton T."/>
            <person name="Kruger M."/>
            <person name="Pelin A."/>
            <person name="Brachmann A."/>
            <person name="Corradi N."/>
        </authorList>
    </citation>
    <scope>NUCLEOTIDE SEQUENCE [LARGE SCALE GENOMIC DNA]</scope>
    <source>
        <strain evidence="2 3">A5</strain>
    </source>
</reference>
<dbReference type="PROSITE" id="PS50097">
    <property type="entry name" value="BTB"/>
    <property type="match status" value="1"/>
</dbReference>
<dbReference type="InterPro" id="IPR011333">
    <property type="entry name" value="SKP1/BTB/POZ_sf"/>
</dbReference>
<sequence>MNFQNHFQNHQNLHSFGFALNNVLHIKQPVNFPPYLTSIEWHLTFHPYDDNDKNVFVLNLLAKSGSNDSNENNENNENILFCYDISSIVMYTKSLYSNEILRFGAKNIKIIEDGRGYRGYSMKAPRKTLVDNMIFGVNLYPFHLGATNIERSIRSKNVPKNLISDLINELKNPNQNQADVMFIIQGKRLYVKSSILILKSDHFKLMFNGNWKETKDQEEEDKESNIKYVIEITDFNYDTVLSMILFFYTEELVINEKESFIKYFNNLWNLFRLSDKYLLDDLKRVVKYHIFDRLNINNAAEMLFKYAWKWTDLKEHIIRFIVENIQYVRNSKGYKDILANYSDNPNFLKLNTEIFLRLYPEESFDFIN</sequence>
<accession>A0A2N0QEM5</accession>
<dbReference type="VEuPathDB" id="FungiDB:FUN_025362"/>
<name>A0A2N0QEM5_9GLOM</name>
<dbReference type="OrthoDB" id="6359816at2759"/>
<dbReference type="EMBL" id="LLXJ01000012">
    <property type="protein sequence ID" value="PKC17521.1"/>
    <property type="molecule type" value="Genomic_DNA"/>
</dbReference>
<feature type="domain" description="BTB" evidence="1">
    <location>
        <begin position="178"/>
        <end position="256"/>
    </location>
</feature>
<comment type="caution">
    <text evidence="2">The sequence shown here is derived from an EMBL/GenBank/DDBJ whole genome shotgun (WGS) entry which is preliminary data.</text>
</comment>
<dbReference type="VEuPathDB" id="FungiDB:RhiirFUN_024722"/>
<evidence type="ECO:0000259" key="1">
    <source>
        <dbReference type="PROSITE" id="PS50097"/>
    </source>
</evidence>
<dbReference type="Gene3D" id="3.30.710.10">
    <property type="entry name" value="Potassium Channel Kv1.1, Chain A"/>
    <property type="match status" value="1"/>
</dbReference>
<dbReference type="VEuPathDB" id="FungiDB:RhiirA1_529994"/>
<dbReference type="CDD" id="cd18186">
    <property type="entry name" value="BTB_POZ_ZBTB_KLHL-like"/>
    <property type="match status" value="1"/>
</dbReference>
<dbReference type="SMART" id="SM00225">
    <property type="entry name" value="BTB"/>
    <property type="match status" value="1"/>
</dbReference>
<dbReference type="SUPFAM" id="SSF54695">
    <property type="entry name" value="POZ domain"/>
    <property type="match status" value="1"/>
</dbReference>
<protein>
    <recommendedName>
        <fullName evidence="1">BTB domain-containing protein</fullName>
    </recommendedName>
</protein>
<gene>
    <name evidence="2" type="ORF">RhiirA5_492925</name>
</gene>
<reference evidence="2 3" key="2">
    <citation type="submission" date="2017-09" db="EMBL/GenBank/DDBJ databases">
        <title>Extensive intraspecific genome diversity in a model arbuscular mycorrhizal fungus.</title>
        <authorList>
            <person name="Chen E.C."/>
            <person name="Morin E."/>
            <person name="Beaudet D."/>
            <person name="Noel J."/>
            <person name="Ndikumana S."/>
            <person name="Charron P."/>
            <person name="St-Onge C."/>
            <person name="Giorgi J."/>
            <person name="Grigoriev I.V."/>
            <person name="Roux C."/>
            <person name="Martin F.M."/>
            <person name="Corradi N."/>
        </authorList>
    </citation>
    <scope>NUCLEOTIDE SEQUENCE [LARGE SCALE GENOMIC DNA]</scope>
    <source>
        <strain evidence="2 3">A5</strain>
    </source>
</reference>
<dbReference type="PANTHER" id="PTHR24413">
    <property type="entry name" value="SPECKLE-TYPE POZ PROTEIN"/>
    <property type="match status" value="1"/>
</dbReference>
<proteinExistence type="predicted"/>
<dbReference type="AlphaFoldDB" id="A0A2N0QEM5"/>
<dbReference type="Proteomes" id="UP000232722">
    <property type="component" value="Unassembled WGS sequence"/>
</dbReference>
<dbReference type="InterPro" id="IPR000210">
    <property type="entry name" value="BTB/POZ_dom"/>
</dbReference>
<dbReference type="Pfam" id="PF00651">
    <property type="entry name" value="BTB"/>
    <property type="match status" value="1"/>
</dbReference>
<organism evidence="2 3">
    <name type="scientific">Rhizophagus irregularis</name>
    <dbReference type="NCBI Taxonomy" id="588596"/>
    <lineage>
        <taxon>Eukaryota</taxon>
        <taxon>Fungi</taxon>
        <taxon>Fungi incertae sedis</taxon>
        <taxon>Mucoromycota</taxon>
        <taxon>Glomeromycotina</taxon>
        <taxon>Glomeromycetes</taxon>
        <taxon>Glomerales</taxon>
        <taxon>Glomeraceae</taxon>
        <taxon>Rhizophagus</taxon>
    </lineage>
</organism>